<proteinExistence type="predicted"/>
<dbReference type="InterPro" id="IPR036890">
    <property type="entry name" value="HATPase_C_sf"/>
</dbReference>
<name>A0ABP9SP22_9ACTN</name>
<gene>
    <name evidence="11" type="ORF">GCM10023322_72410</name>
</gene>
<dbReference type="RefSeq" id="WP_345637521.1">
    <property type="nucleotide sequence ID" value="NZ_BAABJQ010000034.1"/>
</dbReference>
<evidence type="ECO:0000256" key="3">
    <source>
        <dbReference type="ARBA" id="ARBA00022679"/>
    </source>
</evidence>
<keyword evidence="7" id="KW-0902">Two-component regulatory system</keyword>
<dbReference type="SUPFAM" id="SSF55874">
    <property type="entry name" value="ATPase domain of HSP90 chaperone/DNA topoisomerase II/histidine kinase"/>
    <property type="match status" value="1"/>
</dbReference>
<comment type="caution">
    <text evidence="11">The sequence shown here is derived from an EMBL/GenBank/DDBJ whole genome shotgun (WGS) entry which is preliminary data.</text>
</comment>
<feature type="transmembrane region" description="Helical" evidence="10">
    <location>
        <begin position="227"/>
        <end position="247"/>
    </location>
</feature>
<dbReference type="Gene3D" id="3.30.565.10">
    <property type="entry name" value="Histidine kinase-like ATPase, C-terminal domain"/>
    <property type="match status" value="1"/>
</dbReference>
<feature type="region of interest" description="Disordered" evidence="9">
    <location>
        <begin position="1"/>
        <end position="43"/>
    </location>
</feature>
<keyword evidence="12" id="KW-1185">Reference proteome</keyword>
<dbReference type="InterPro" id="IPR050482">
    <property type="entry name" value="Sensor_HK_TwoCompSys"/>
</dbReference>
<reference evidence="12" key="1">
    <citation type="journal article" date="2019" name="Int. J. Syst. Evol. Microbiol.">
        <title>The Global Catalogue of Microorganisms (GCM) 10K type strain sequencing project: providing services to taxonomists for standard genome sequencing and annotation.</title>
        <authorList>
            <consortium name="The Broad Institute Genomics Platform"/>
            <consortium name="The Broad Institute Genome Sequencing Center for Infectious Disease"/>
            <person name="Wu L."/>
            <person name="Ma J."/>
        </authorList>
    </citation>
    <scope>NUCLEOTIDE SEQUENCE [LARGE SCALE GENOMIC DNA]</scope>
    <source>
        <strain evidence="12">JCM 18304</strain>
    </source>
</reference>
<protein>
    <recommendedName>
        <fullName evidence="13">Signal transduction histidine kinase</fullName>
    </recommendedName>
</protein>
<keyword evidence="4 10" id="KW-0812">Transmembrane</keyword>
<sequence>MATGLTSASPAAPITTGPARRVWRRATTRTSPPRPRRWPGSGLLPTSVLPSGLLPTALLPGAQVPGMPDTGGDPAPGPDAESPASYAMRRIAAWFACALRDAVAVVGGVAALVGVARPGSLTWVVPAVAVNLCWAGLFTWVALTRGLRVWLIVIEVLLTTALCVLHGRLTAEAALPAGAGWVTVLATMTVMVTNFAWPLPAAIPAGLFVVAGYLVGADLANLPDHGLVQAAILLVQVALAGVLMALIRRATGQADRALAGYERVRRAAEVASTRRAHEREENRRLHDTVLATLTIVGTGAIDRGSATLRERAIADLAVIDALGRAAQAEAEHGRLDQRLREVAARAPAGLDVELSLRPCVVPGDVAEAFAGAAGQALANVARHAGVSTAAVRLSYRGDEILVEVTDAGRGFDPDRVPAHRYGVREAIQGRMRAVGGDAAIVSAPGRGTSVALSWTTAPWNTVGWHTAPSMAEPDGGSDG</sequence>
<evidence type="ECO:0000256" key="1">
    <source>
        <dbReference type="ARBA" id="ARBA00004651"/>
    </source>
</evidence>
<keyword evidence="6 10" id="KW-1133">Transmembrane helix</keyword>
<feature type="transmembrane region" description="Helical" evidence="10">
    <location>
        <begin position="91"/>
        <end position="115"/>
    </location>
</feature>
<comment type="subcellular location">
    <subcellularLocation>
        <location evidence="1">Cell membrane</location>
        <topology evidence="1">Multi-pass membrane protein</topology>
    </subcellularLocation>
</comment>
<dbReference type="EMBL" id="BAABJQ010000034">
    <property type="protein sequence ID" value="GAA5198627.1"/>
    <property type="molecule type" value="Genomic_DNA"/>
</dbReference>
<feature type="transmembrane region" description="Helical" evidence="10">
    <location>
        <begin position="199"/>
        <end position="215"/>
    </location>
</feature>
<evidence type="ECO:0000256" key="8">
    <source>
        <dbReference type="ARBA" id="ARBA00023136"/>
    </source>
</evidence>
<keyword evidence="8 10" id="KW-0472">Membrane</keyword>
<organism evidence="11 12">
    <name type="scientific">Rugosimonospora acidiphila</name>
    <dbReference type="NCBI Taxonomy" id="556531"/>
    <lineage>
        <taxon>Bacteria</taxon>
        <taxon>Bacillati</taxon>
        <taxon>Actinomycetota</taxon>
        <taxon>Actinomycetes</taxon>
        <taxon>Micromonosporales</taxon>
        <taxon>Micromonosporaceae</taxon>
        <taxon>Rugosimonospora</taxon>
    </lineage>
</organism>
<evidence type="ECO:0000313" key="11">
    <source>
        <dbReference type="EMBL" id="GAA5198627.1"/>
    </source>
</evidence>
<keyword evidence="3" id="KW-0808">Transferase</keyword>
<evidence type="ECO:0000313" key="12">
    <source>
        <dbReference type="Proteomes" id="UP001501570"/>
    </source>
</evidence>
<accession>A0ABP9SP22</accession>
<dbReference type="PANTHER" id="PTHR24421:SF37">
    <property type="entry name" value="SENSOR HISTIDINE KINASE NARS"/>
    <property type="match status" value="1"/>
</dbReference>
<evidence type="ECO:0008006" key="13">
    <source>
        <dbReference type="Google" id="ProtNLM"/>
    </source>
</evidence>
<evidence type="ECO:0000256" key="2">
    <source>
        <dbReference type="ARBA" id="ARBA00022475"/>
    </source>
</evidence>
<evidence type="ECO:0000256" key="6">
    <source>
        <dbReference type="ARBA" id="ARBA00022989"/>
    </source>
</evidence>
<dbReference type="Proteomes" id="UP001501570">
    <property type="component" value="Unassembled WGS sequence"/>
</dbReference>
<feature type="transmembrane region" description="Helical" evidence="10">
    <location>
        <begin position="121"/>
        <end position="142"/>
    </location>
</feature>
<keyword evidence="5" id="KW-0418">Kinase</keyword>
<evidence type="ECO:0000256" key="5">
    <source>
        <dbReference type="ARBA" id="ARBA00022777"/>
    </source>
</evidence>
<evidence type="ECO:0000256" key="9">
    <source>
        <dbReference type="SAM" id="MobiDB-lite"/>
    </source>
</evidence>
<keyword evidence="2" id="KW-1003">Cell membrane</keyword>
<evidence type="ECO:0000256" key="7">
    <source>
        <dbReference type="ARBA" id="ARBA00023012"/>
    </source>
</evidence>
<dbReference type="CDD" id="cd16917">
    <property type="entry name" value="HATPase_UhpB-NarQ-NarX-like"/>
    <property type="match status" value="1"/>
</dbReference>
<dbReference type="PANTHER" id="PTHR24421">
    <property type="entry name" value="NITRATE/NITRITE SENSOR PROTEIN NARX-RELATED"/>
    <property type="match status" value="1"/>
</dbReference>
<evidence type="ECO:0000256" key="10">
    <source>
        <dbReference type="SAM" id="Phobius"/>
    </source>
</evidence>
<evidence type="ECO:0000256" key="4">
    <source>
        <dbReference type="ARBA" id="ARBA00022692"/>
    </source>
</evidence>